<dbReference type="AlphaFoldDB" id="A0A0C3BZ28"/>
<proteinExistence type="predicted"/>
<gene>
    <name evidence="1" type="ORF">M413DRAFT_13452</name>
</gene>
<sequence length="153" mass="17198">MNLGIRDAIALGPALAAHMNLKTSDPNPLEVYGQLRRTSALSVIRLTKRIMGTVSTLGTTRVVDVPYWVLRLLSVVPAVKRMIAWQNTGTNRNRKWEWVETTPWVYVLPTWSIGRRGCVRGRDPDYYGAFTSTGVNDDGQGISNMILHERGWT</sequence>
<dbReference type="Gene3D" id="3.50.50.60">
    <property type="entry name" value="FAD/NAD(P)-binding domain"/>
    <property type="match status" value="1"/>
</dbReference>
<reference evidence="1 2" key="1">
    <citation type="submission" date="2014-04" db="EMBL/GenBank/DDBJ databases">
        <authorList>
            <consortium name="DOE Joint Genome Institute"/>
            <person name="Kuo A."/>
            <person name="Gay G."/>
            <person name="Dore J."/>
            <person name="Kohler A."/>
            <person name="Nagy L.G."/>
            <person name="Floudas D."/>
            <person name="Copeland A."/>
            <person name="Barry K.W."/>
            <person name="Cichocki N."/>
            <person name="Veneault-Fourrey C."/>
            <person name="LaButti K."/>
            <person name="Lindquist E.A."/>
            <person name="Lipzen A."/>
            <person name="Lundell T."/>
            <person name="Morin E."/>
            <person name="Murat C."/>
            <person name="Sun H."/>
            <person name="Tunlid A."/>
            <person name="Henrissat B."/>
            <person name="Grigoriev I.V."/>
            <person name="Hibbett D.S."/>
            <person name="Martin F."/>
            <person name="Nordberg H.P."/>
            <person name="Cantor M.N."/>
            <person name="Hua S.X."/>
        </authorList>
    </citation>
    <scope>NUCLEOTIDE SEQUENCE [LARGE SCALE GENOMIC DNA]</scope>
    <source>
        <strain evidence="2">h7</strain>
    </source>
</reference>
<dbReference type="InterPro" id="IPR036188">
    <property type="entry name" value="FAD/NAD-bd_sf"/>
</dbReference>
<evidence type="ECO:0000313" key="1">
    <source>
        <dbReference type="EMBL" id="KIM37299.1"/>
    </source>
</evidence>
<reference evidence="2" key="2">
    <citation type="submission" date="2015-01" db="EMBL/GenBank/DDBJ databases">
        <title>Evolutionary Origins and Diversification of the Mycorrhizal Mutualists.</title>
        <authorList>
            <consortium name="DOE Joint Genome Institute"/>
            <consortium name="Mycorrhizal Genomics Consortium"/>
            <person name="Kohler A."/>
            <person name="Kuo A."/>
            <person name="Nagy L.G."/>
            <person name="Floudas D."/>
            <person name="Copeland A."/>
            <person name="Barry K.W."/>
            <person name="Cichocki N."/>
            <person name="Veneault-Fourrey C."/>
            <person name="LaButti K."/>
            <person name="Lindquist E.A."/>
            <person name="Lipzen A."/>
            <person name="Lundell T."/>
            <person name="Morin E."/>
            <person name="Murat C."/>
            <person name="Riley R."/>
            <person name="Ohm R."/>
            <person name="Sun H."/>
            <person name="Tunlid A."/>
            <person name="Henrissat B."/>
            <person name="Grigoriev I.V."/>
            <person name="Hibbett D.S."/>
            <person name="Martin F."/>
        </authorList>
    </citation>
    <scope>NUCLEOTIDE SEQUENCE [LARGE SCALE GENOMIC DNA]</scope>
    <source>
        <strain evidence="2">h7</strain>
    </source>
</reference>
<evidence type="ECO:0008006" key="3">
    <source>
        <dbReference type="Google" id="ProtNLM"/>
    </source>
</evidence>
<dbReference type="EMBL" id="KN831798">
    <property type="protein sequence ID" value="KIM37299.1"/>
    <property type="molecule type" value="Genomic_DNA"/>
</dbReference>
<keyword evidence="2" id="KW-1185">Reference proteome</keyword>
<protein>
    <recommendedName>
        <fullName evidence="3">FAD-binding domain-containing protein</fullName>
    </recommendedName>
</protein>
<dbReference type="HOGENOM" id="CLU_1713506_0_0_1"/>
<evidence type="ECO:0000313" key="2">
    <source>
        <dbReference type="Proteomes" id="UP000053424"/>
    </source>
</evidence>
<organism evidence="1 2">
    <name type="scientific">Hebeloma cylindrosporum</name>
    <dbReference type="NCBI Taxonomy" id="76867"/>
    <lineage>
        <taxon>Eukaryota</taxon>
        <taxon>Fungi</taxon>
        <taxon>Dikarya</taxon>
        <taxon>Basidiomycota</taxon>
        <taxon>Agaricomycotina</taxon>
        <taxon>Agaricomycetes</taxon>
        <taxon>Agaricomycetidae</taxon>
        <taxon>Agaricales</taxon>
        <taxon>Agaricineae</taxon>
        <taxon>Hymenogastraceae</taxon>
        <taxon>Hebeloma</taxon>
    </lineage>
</organism>
<name>A0A0C3BZ28_HEBCY</name>
<dbReference type="Proteomes" id="UP000053424">
    <property type="component" value="Unassembled WGS sequence"/>
</dbReference>
<dbReference type="OrthoDB" id="10016252at2759"/>
<accession>A0A0C3BZ28</accession>